<dbReference type="Proteomes" id="UP000824208">
    <property type="component" value="Unassembled WGS sequence"/>
</dbReference>
<keyword evidence="2" id="KW-0444">Lipid biosynthesis</keyword>
<organism evidence="10 11">
    <name type="scientific">Candidatus Flavonifractor intestinipullorum</name>
    <dbReference type="NCBI Taxonomy" id="2838587"/>
    <lineage>
        <taxon>Bacteria</taxon>
        <taxon>Bacillati</taxon>
        <taxon>Bacillota</taxon>
        <taxon>Clostridia</taxon>
        <taxon>Eubacteriales</taxon>
        <taxon>Oscillospiraceae</taxon>
        <taxon>Flavonifractor</taxon>
    </lineage>
</organism>
<gene>
    <name evidence="10" type="ORF">H9714_01495</name>
</gene>
<keyword evidence="6" id="KW-0443">Lipid metabolism</keyword>
<keyword evidence="5" id="KW-0809">Transit peptide</keyword>
<dbReference type="GO" id="GO:0000036">
    <property type="term" value="F:acyl carrier activity"/>
    <property type="evidence" value="ECO:0007669"/>
    <property type="project" value="TreeGrafter"/>
</dbReference>
<dbReference type="Pfam" id="PF20791">
    <property type="entry name" value="Acyl-ACP_TE_C"/>
    <property type="match status" value="1"/>
</dbReference>
<evidence type="ECO:0000313" key="11">
    <source>
        <dbReference type="Proteomes" id="UP000824208"/>
    </source>
</evidence>
<evidence type="ECO:0000256" key="1">
    <source>
        <dbReference type="ARBA" id="ARBA00006500"/>
    </source>
</evidence>
<feature type="domain" description="Acyl-ACP thioesterase N-terminal hotdog" evidence="8">
    <location>
        <begin position="4"/>
        <end position="122"/>
    </location>
</feature>
<dbReference type="EMBL" id="DWYC01000016">
    <property type="protein sequence ID" value="HJB56206.1"/>
    <property type="molecule type" value="Genomic_DNA"/>
</dbReference>
<dbReference type="InterPro" id="IPR045023">
    <property type="entry name" value="FATA/B"/>
</dbReference>
<keyword evidence="3" id="KW-0378">Hydrolase</keyword>
<dbReference type="CDD" id="cd00586">
    <property type="entry name" value="4HBT"/>
    <property type="match status" value="1"/>
</dbReference>
<dbReference type="InterPro" id="IPR049427">
    <property type="entry name" value="Acyl-ACP_TE_C"/>
</dbReference>
<name>A0A9D2S4Y8_9FIRM</name>
<proteinExistence type="inferred from homology"/>
<comment type="similarity">
    <text evidence="1">Belongs to the acyl-ACP thioesterase family.</text>
</comment>
<dbReference type="InterPro" id="IPR029069">
    <property type="entry name" value="HotDog_dom_sf"/>
</dbReference>
<evidence type="ECO:0000259" key="9">
    <source>
        <dbReference type="Pfam" id="PF20791"/>
    </source>
</evidence>
<dbReference type="PANTHER" id="PTHR31727:SF6">
    <property type="entry name" value="OLEOYL-ACYL CARRIER PROTEIN THIOESTERASE 1, CHLOROPLASTIC"/>
    <property type="match status" value="1"/>
</dbReference>
<dbReference type="AlphaFoldDB" id="A0A9D2S4Y8"/>
<evidence type="ECO:0000256" key="6">
    <source>
        <dbReference type="ARBA" id="ARBA00023098"/>
    </source>
</evidence>
<feature type="domain" description="Acyl-ACP thioesterase-like C-terminal" evidence="9">
    <location>
        <begin position="158"/>
        <end position="218"/>
    </location>
</feature>
<evidence type="ECO:0000256" key="3">
    <source>
        <dbReference type="ARBA" id="ARBA00022801"/>
    </source>
</evidence>
<dbReference type="InterPro" id="IPR002864">
    <property type="entry name" value="Acyl-ACP_thioesterase_NHD"/>
</dbReference>
<dbReference type="GO" id="GO:0016297">
    <property type="term" value="F:fatty acyl-[ACP] hydrolase activity"/>
    <property type="evidence" value="ECO:0007669"/>
    <property type="project" value="InterPro"/>
</dbReference>
<comment type="caution">
    <text evidence="10">The sequence shown here is derived from an EMBL/GenBank/DDBJ whole genome shotgun (WGS) entry which is preliminary data.</text>
</comment>
<dbReference type="PANTHER" id="PTHR31727">
    <property type="entry name" value="OLEOYL-ACYL CARRIER PROTEIN THIOESTERASE 1, CHLOROPLASTIC"/>
    <property type="match status" value="1"/>
</dbReference>
<protein>
    <submittedName>
        <fullName evidence="10">Acyl-ACP thioesterase</fullName>
    </submittedName>
</protein>
<evidence type="ECO:0000256" key="4">
    <source>
        <dbReference type="ARBA" id="ARBA00022832"/>
    </source>
</evidence>
<dbReference type="Pfam" id="PF01643">
    <property type="entry name" value="Acyl-ACP_TE"/>
    <property type="match status" value="1"/>
</dbReference>
<dbReference type="SUPFAM" id="SSF54637">
    <property type="entry name" value="Thioesterase/thiol ester dehydrase-isomerase"/>
    <property type="match status" value="2"/>
</dbReference>
<reference evidence="10" key="1">
    <citation type="journal article" date="2021" name="PeerJ">
        <title>Extensive microbial diversity within the chicken gut microbiome revealed by metagenomics and culture.</title>
        <authorList>
            <person name="Gilroy R."/>
            <person name="Ravi A."/>
            <person name="Getino M."/>
            <person name="Pursley I."/>
            <person name="Horton D.L."/>
            <person name="Alikhan N.F."/>
            <person name="Baker D."/>
            <person name="Gharbi K."/>
            <person name="Hall N."/>
            <person name="Watson M."/>
            <person name="Adriaenssens E.M."/>
            <person name="Foster-Nyarko E."/>
            <person name="Jarju S."/>
            <person name="Secka A."/>
            <person name="Antonio M."/>
            <person name="Oren A."/>
            <person name="Chaudhuri R.R."/>
            <person name="La Ragione R."/>
            <person name="Hildebrand F."/>
            <person name="Pallen M.J."/>
        </authorList>
    </citation>
    <scope>NUCLEOTIDE SEQUENCE</scope>
    <source>
        <strain evidence="10">CHK189-11263</strain>
    </source>
</reference>
<evidence type="ECO:0000256" key="5">
    <source>
        <dbReference type="ARBA" id="ARBA00022946"/>
    </source>
</evidence>
<accession>A0A9D2S4Y8</accession>
<evidence type="ECO:0000259" key="8">
    <source>
        <dbReference type="Pfam" id="PF01643"/>
    </source>
</evidence>
<dbReference type="Gene3D" id="3.10.129.10">
    <property type="entry name" value="Hotdog Thioesterase"/>
    <property type="match status" value="2"/>
</dbReference>
<sequence>MTYYDYHYKVNTRDTDPFNQCRPSAMLGLLQEAATEAAIALHVSREETLEKYHCFWMLARLWYRLDRPLHWDEALTVRTWHRGGRGASVYRDFDLFVEGVPVGEAVSTWVLADVDTHKLFRLSHVAEFAGSDGGALCKDHLLGKLRLPGNMELAERRRMHYSDADVNRHVNNSKYADFACDALELETLGAWHFVSSLQVGFLAECRPGETIDIYTGRDGETWYAHGCDGAGKSRFDAALTLAPAPETRS</sequence>
<reference evidence="10" key="2">
    <citation type="submission" date="2021-04" db="EMBL/GenBank/DDBJ databases">
        <authorList>
            <person name="Gilroy R."/>
        </authorList>
    </citation>
    <scope>NUCLEOTIDE SEQUENCE</scope>
    <source>
        <strain evidence="10">CHK189-11263</strain>
    </source>
</reference>
<keyword evidence="7" id="KW-0275">Fatty acid biosynthesis</keyword>
<evidence type="ECO:0000313" key="10">
    <source>
        <dbReference type="EMBL" id="HJB56206.1"/>
    </source>
</evidence>
<keyword evidence="4" id="KW-0276">Fatty acid metabolism</keyword>
<evidence type="ECO:0000256" key="2">
    <source>
        <dbReference type="ARBA" id="ARBA00022516"/>
    </source>
</evidence>
<evidence type="ECO:0000256" key="7">
    <source>
        <dbReference type="ARBA" id="ARBA00023160"/>
    </source>
</evidence>